<evidence type="ECO:0000256" key="1">
    <source>
        <dbReference type="ARBA" id="ARBA00022485"/>
    </source>
</evidence>
<evidence type="ECO:0000256" key="4">
    <source>
        <dbReference type="ARBA" id="ARBA00023014"/>
    </source>
</evidence>
<dbReference type="Pfam" id="PF14697">
    <property type="entry name" value="Fer4_21"/>
    <property type="match status" value="1"/>
</dbReference>
<keyword evidence="1" id="KW-0004">4Fe-4S</keyword>
<dbReference type="SUPFAM" id="SSF54862">
    <property type="entry name" value="4Fe-4S ferredoxins"/>
    <property type="match status" value="1"/>
</dbReference>
<keyword evidence="3" id="KW-0408">Iron</keyword>
<evidence type="ECO:0000256" key="2">
    <source>
        <dbReference type="ARBA" id="ARBA00022723"/>
    </source>
</evidence>
<keyword evidence="4" id="KW-0411">Iron-sulfur</keyword>
<evidence type="ECO:0000313" key="6">
    <source>
        <dbReference type="EMBL" id="RJP22321.1"/>
    </source>
</evidence>
<keyword evidence="2" id="KW-0479">Metal-binding</keyword>
<dbReference type="PROSITE" id="PS00198">
    <property type="entry name" value="4FE4S_FER_1"/>
    <property type="match status" value="1"/>
</dbReference>
<feature type="domain" description="4Fe-4S ferredoxin-type" evidence="5">
    <location>
        <begin position="310"/>
        <end position="339"/>
    </location>
</feature>
<dbReference type="PANTHER" id="PTHR43687:SF1">
    <property type="entry name" value="FERREDOXIN III"/>
    <property type="match status" value="1"/>
</dbReference>
<gene>
    <name evidence="6" type="ORF">C4520_08415</name>
</gene>
<name>A0A3A4P3A9_ABYX5</name>
<sequence length="349" mass="38947">MKAVIVSHEAEIRRRYLMSESTVYQDLADKLMMGHSDIVKRLFKMIADEEEAQLLLGMPATPEQLAQSTGRSLEAIKKSLDLLFHKGLVFISASSGKYRMCRDIVQFHDASILWPEAPKEFHHLWKDFTDKEWGPTVRVIESMIPRPPTRIIPVEAALEAKNQILHYENVREIVEKAKRIAVTRCTCRVVDGKCGLPVEACIQINRAADYAITRGTGREIDKKEAMDIIKKAEEAGLVHVTINTDHIDHYICNCCSDCCIGLKYMISEGTKFVSPSRFQAEVDEEACIGCESCIDRCYFGAISVSGDDELKASVNGEKCVGCGLCAVVCPSDAIHFNEVRPVDFIPTGS</sequence>
<dbReference type="InterPro" id="IPR017900">
    <property type="entry name" value="4Fe4S_Fe_S_CS"/>
</dbReference>
<dbReference type="PANTHER" id="PTHR43687">
    <property type="entry name" value="ADENYLYLSULFATE REDUCTASE, BETA SUBUNIT"/>
    <property type="match status" value="1"/>
</dbReference>
<dbReference type="Proteomes" id="UP000265882">
    <property type="component" value="Unassembled WGS sequence"/>
</dbReference>
<dbReference type="EMBL" id="QZKU01000059">
    <property type="protein sequence ID" value="RJP22321.1"/>
    <property type="molecule type" value="Genomic_DNA"/>
</dbReference>
<evidence type="ECO:0000313" key="7">
    <source>
        <dbReference type="Proteomes" id="UP000265882"/>
    </source>
</evidence>
<proteinExistence type="predicted"/>
<dbReference type="InterPro" id="IPR017896">
    <property type="entry name" value="4Fe4S_Fe-S-bd"/>
</dbReference>
<dbReference type="AlphaFoldDB" id="A0A3A4P3A9"/>
<dbReference type="GO" id="GO:0046872">
    <property type="term" value="F:metal ion binding"/>
    <property type="evidence" value="ECO:0007669"/>
    <property type="project" value="UniProtKB-KW"/>
</dbReference>
<dbReference type="InterPro" id="IPR050572">
    <property type="entry name" value="Fe-S_Ferredoxin"/>
</dbReference>
<organism evidence="6 7">
    <name type="scientific">Abyssobacteria bacterium (strain SURF_5)</name>
    <dbReference type="NCBI Taxonomy" id="2093360"/>
    <lineage>
        <taxon>Bacteria</taxon>
        <taxon>Pseudomonadati</taxon>
        <taxon>Candidatus Hydrogenedentota</taxon>
        <taxon>Candidatus Abyssobacteria</taxon>
    </lineage>
</organism>
<feature type="domain" description="4Fe-4S ferredoxin-type" evidence="5">
    <location>
        <begin position="278"/>
        <end position="307"/>
    </location>
</feature>
<evidence type="ECO:0000256" key="3">
    <source>
        <dbReference type="ARBA" id="ARBA00023004"/>
    </source>
</evidence>
<protein>
    <submittedName>
        <fullName evidence="6">4Fe-4S ferredoxin</fullName>
    </submittedName>
</protein>
<comment type="caution">
    <text evidence="6">The sequence shown here is derived from an EMBL/GenBank/DDBJ whole genome shotgun (WGS) entry which is preliminary data.</text>
</comment>
<dbReference type="PROSITE" id="PS51379">
    <property type="entry name" value="4FE4S_FER_2"/>
    <property type="match status" value="2"/>
</dbReference>
<accession>A0A3A4P3A9</accession>
<dbReference type="GO" id="GO:0051539">
    <property type="term" value="F:4 iron, 4 sulfur cluster binding"/>
    <property type="evidence" value="ECO:0007669"/>
    <property type="project" value="UniProtKB-KW"/>
</dbReference>
<dbReference type="Gene3D" id="3.30.70.20">
    <property type="match status" value="1"/>
</dbReference>
<evidence type="ECO:0000259" key="5">
    <source>
        <dbReference type="PROSITE" id="PS51379"/>
    </source>
</evidence>
<reference evidence="6 7" key="1">
    <citation type="journal article" date="2017" name="ISME J.">
        <title>Energy and carbon metabolisms in a deep terrestrial subsurface fluid microbial community.</title>
        <authorList>
            <person name="Momper L."/>
            <person name="Jungbluth S.P."/>
            <person name="Lee M.D."/>
            <person name="Amend J.P."/>
        </authorList>
    </citation>
    <scope>NUCLEOTIDE SEQUENCE [LARGE SCALE GENOMIC DNA]</scope>
    <source>
        <strain evidence="6">SURF_5</strain>
    </source>
</reference>